<reference evidence="2" key="1">
    <citation type="submission" date="2020-02" db="EMBL/GenBank/DDBJ databases">
        <authorList>
            <person name="Scholz U."/>
            <person name="Mascher M."/>
            <person name="Fiebig A."/>
        </authorList>
    </citation>
    <scope>NUCLEOTIDE SEQUENCE</scope>
</reference>
<sequence>MAVSLPRLLLLFLSIFSVSSLGRFCYASSLCPRVDELALLESTVRSQCPSWIKRSPVLEVSGETLDKELGHGRRNAYYSVLFYASWCPFSQTTRQLFDALNVLFPGIQHFAVEESSALPSVFSRYGVHSFPSILIMNGTTRVRYRGSKDLISLLLFYMKTTGLEPVTYFPGDHPFDIRAQKRTAREMLRREPYLALSLLFLFFKAFVYVSPQIWSQVKALWLSYVWQANWAAIFRGWSHLLKRALHAVDVKRLWSKLTISKKRNFQKGASNARAWASSLTSVSLGESASSRPISSSS</sequence>
<dbReference type="InterPro" id="IPR036249">
    <property type="entry name" value="Thioredoxin-like_sf"/>
</dbReference>
<dbReference type="Proteomes" id="UP000663760">
    <property type="component" value="Chromosome 1"/>
</dbReference>
<feature type="chain" id="PRO_5029914449" evidence="1">
    <location>
        <begin position="28"/>
        <end position="297"/>
    </location>
</feature>
<protein>
    <submittedName>
        <fullName evidence="2">Uncharacterized protein</fullName>
    </submittedName>
</protein>
<evidence type="ECO:0000313" key="2">
    <source>
        <dbReference type="EMBL" id="CAA7387985.1"/>
    </source>
</evidence>
<feature type="signal peptide" evidence="1">
    <location>
        <begin position="1"/>
        <end position="27"/>
    </location>
</feature>
<dbReference type="CDD" id="cd02999">
    <property type="entry name" value="PDI_a_ERp44_like"/>
    <property type="match status" value="1"/>
</dbReference>
<proteinExistence type="predicted"/>
<dbReference type="AlphaFoldDB" id="A0A7I8JXQ5"/>
<keyword evidence="3" id="KW-1185">Reference proteome</keyword>
<evidence type="ECO:0000313" key="3">
    <source>
        <dbReference type="Proteomes" id="UP000663760"/>
    </source>
</evidence>
<accession>A0A7I8JXQ5</accession>
<organism evidence="2 3">
    <name type="scientific">Spirodela intermedia</name>
    <name type="common">Intermediate duckweed</name>
    <dbReference type="NCBI Taxonomy" id="51605"/>
    <lineage>
        <taxon>Eukaryota</taxon>
        <taxon>Viridiplantae</taxon>
        <taxon>Streptophyta</taxon>
        <taxon>Embryophyta</taxon>
        <taxon>Tracheophyta</taxon>
        <taxon>Spermatophyta</taxon>
        <taxon>Magnoliopsida</taxon>
        <taxon>Liliopsida</taxon>
        <taxon>Araceae</taxon>
        <taxon>Lemnoideae</taxon>
        <taxon>Spirodela</taxon>
    </lineage>
</organism>
<dbReference type="Gene3D" id="3.40.30.10">
    <property type="entry name" value="Glutaredoxin"/>
    <property type="match status" value="1"/>
</dbReference>
<dbReference type="SUPFAM" id="SSF52833">
    <property type="entry name" value="Thioredoxin-like"/>
    <property type="match status" value="1"/>
</dbReference>
<name>A0A7I8JXQ5_SPIIN</name>
<dbReference type="OrthoDB" id="1899781at2759"/>
<dbReference type="PANTHER" id="PTHR47126:SF3">
    <property type="entry name" value="5'-ADENYLYLSULFATE REDUCTASE-LIKE 5"/>
    <property type="match status" value="1"/>
</dbReference>
<evidence type="ECO:0000256" key="1">
    <source>
        <dbReference type="SAM" id="SignalP"/>
    </source>
</evidence>
<gene>
    <name evidence="2" type="ORF">SI8410_01000314</name>
</gene>
<dbReference type="EMBL" id="LR746264">
    <property type="protein sequence ID" value="CAA7387985.1"/>
    <property type="molecule type" value="Genomic_DNA"/>
</dbReference>
<keyword evidence="1" id="KW-0732">Signal</keyword>
<dbReference type="InterPro" id="IPR044794">
    <property type="entry name" value="APRL5/7"/>
</dbReference>
<dbReference type="PANTHER" id="PTHR47126">
    <property type="entry name" value="5'-ADENYLYLSULFATE REDUCTASE-LIKE 7"/>
    <property type="match status" value="1"/>
</dbReference>